<gene>
    <name evidence="1" type="ORF">CRP01_35210</name>
</gene>
<name>A0A2D0N093_FLAN2</name>
<keyword evidence="2" id="KW-1185">Reference proteome</keyword>
<organism evidence="1 2">
    <name type="scientific">Flavilitoribacter nigricans (strain ATCC 23147 / DSM 23189 / NBRC 102662 / NCIMB 1420 / SS-2)</name>
    <name type="common">Lewinella nigricans</name>
    <dbReference type="NCBI Taxonomy" id="1122177"/>
    <lineage>
        <taxon>Bacteria</taxon>
        <taxon>Pseudomonadati</taxon>
        <taxon>Bacteroidota</taxon>
        <taxon>Saprospiria</taxon>
        <taxon>Saprospirales</taxon>
        <taxon>Lewinellaceae</taxon>
        <taxon>Flavilitoribacter</taxon>
    </lineage>
</organism>
<dbReference type="AlphaFoldDB" id="A0A2D0N093"/>
<evidence type="ECO:0000313" key="2">
    <source>
        <dbReference type="Proteomes" id="UP000223913"/>
    </source>
</evidence>
<protein>
    <submittedName>
        <fullName evidence="1">Uncharacterized protein</fullName>
    </submittedName>
</protein>
<sequence length="84" mass="9747">MITQRTMIASTIFDEIVEFIARKSPEDVIAFQPSEQSSQRYEMLVHKEKSEGLTDNEKKELENFEVLEHLMRRAKAKAHLILAA</sequence>
<dbReference type="Proteomes" id="UP000223913">
    <property type="component" value="Unassembled WGS sequence"/>
</dbReference>
<comment type="caution">
    <text evidence="1">The sequence shown here is derived from an EMBL/GenBank/DDBJ whole genome shotgun (WGS) entry which is preliminary data.</text>
</comment>
<dbReference type="EMBL" id="PDUD01000048">
    <property type="protein sequence ID" value="PHN01887.1"/>
    <property type="molecule type" value="Genomic_DNA"/>
</dbReference>
<proteinExistence type="predicted"/>
<evidence type="ECO:0000313" key="1">
    <source>
        <dbReference type="EMBL" id="PHN01887.1"/>
    </source>
</evidence>
<accession>A0A2D0N093</accession>
<reference evidence="1 2" key="1">
    <citation type="submission" date="2017-10" db="EMBL/GenBank/DDBJ databases">
        <title>The draft genome sequence of Lewinella nigricans NBRC 102662.</title>
        <authorList>
            <person name="Wang K."/>
        </authorList>
    </citation>
    <scope>NUCLEOTIDE SEQUENCE [LARGE SCALE GENOMIC DNA]</scope>
    <source>
        <strain evidence="1 2">NBRC 102662</strain>
    </source>
</reference>